<dbReference type="EMBL" id="CP011125">
    <property type="protein sequence ID" value="AKF05473.1"/>
    <property type="molecule type" value="Genomic_DNA"/>
</dbReference>
<evidence type="ECO:0008006" key="3">
    <source>
        <dbReference type="Google" id="ProtNLM"/>
    </source>
</evidence>
<dbReference type="InterPro" id="IPR037883">
    <property type="entry name" value="Knr4/Smi1-like_sf"/>
</dbReference>
<organism evidence="1 2">
    <name type="scientific">Sandaracinus amylolyticus</name>
    <dbReference type="NCBI Taxonomy" id="927083"/>
    <lineage>
        <taxon>Bacteria</taxon>
        <taxon>Pseudomonadati</taxon>
        <taxon>Myxococcota</taxon>
        <taxon>Polyangia</taxon>
        <taxon>Polyangiales</taxon>
        <taxon>Sandaracinaceae</taxon>
        <taxon>Sandaracinus</taxon>
    </lineage>
</organism>
<dbReference type="OrthoDB" id="8611998at2"/>
<proteinExistence type="predicted"/>
<dbReference type="AlphaFoldDB" id="A0A0F6W249"/>
<name>A0A0F6W249_9BACT</name>
<dbReference type="KEGG" id="samy:DB32_002622"/>
<dbReference type="Proteomes" id="UP000034883">
    <property type="component" value="Chromosome"/>
</dbReference>
<reference evidence="1 2" key="1">
    <citation type="submission" date="2015-03" db="EMBL/GenBank/DDBJ databases">
        <title>Genome assembly of Sandaracinus amylolyticus DSM 53668.</title>
        <authorList>
            <person name="Sharma G."/>
            <person name="Subramanian S."/>
        </authorList>
    </citation>
    <scope>NUCLEOTIDE SEQUENCE [LARGE SCALE GENOMIC DNA]</scope>
    <source>
        <strain evidence="1 2">DSM 53668</strain>
    </source>
</reference>
<accession>A0A0F6W249</accession>
<dbReference type="STRING" id="927083.DB32_002622"/>
<sequence>MQAGERIEALTRRWIAAGKNVYVAKEPPFDPDDGGVPPAMWDGEPDPSGWVRWRATEPRVAPGDLQRVEERIGAKLPPLVRAWLSTSSIGPLESERLRLPALWSDSPLRDLESLLDAWSPLERAGFVVIGEDGNDAGPLCIDLAARDEWGDARVVAFDHEALIALGPVACARREMVAPLAQARFSSFAALLDALDRS</sequence>
<gene>
    <name evidence="1" type="ORF">DB32_002622</name>
</gene>
<evidence type="ECO:0000313" key="2">
    <source>
        <dbReference type="Proteomes" id="UP000034883"/>
    </source>
</evidence>
<protein>
    <recommendedName>
        <fullName evidence="3">Knr4/Smi1-like domain-containing protein</fullName>
    </recommendedName>
</protein>
<evidence type="ECO:0000313" key="1">
    <source>
        <dbReference type="EMBL" id="AKF05473.1"/>
    </source>
</evidence>
<dbReference type="SUPFAM" id="SSF160631">
    <property type="entry name" value="SMI1/KNR4-like"/>
    <property type="match status" value="1"/>
</dbReference>
<keyword evidence="2" id="KW-1185">Reference proteome</keyword>
<dbReference type="RefSeq" id="WP_053232709.1">
    <property type="nucleotide sequence ID" value="NZ_CP011125.1"/>
</dbReference>